<organism evidence="11 12">
    <name type="scientific">Rhabdobacter roseus</name>
    <dbReference type="NCBI Taxonomy" id="1655419"/>
    <lineage>
        <taxon>Bacteria</taxon>
        <taxon>Pseudomonadati</taxon>
        <taxon>Bacteroidota</taxon>
        <taxon>Cytophagia</taxon>
        <taxon>Cytophagales</taxon>
        <taxon>Cytophagaceae</taxon>
        <taxon>Rhabdobacter</taxon>
    </lineage>
</organism>
<comment type="caution">
    <text evidence="11">The sequence shown here is derived from an EMBL/GenBank/DDBJ whole genome shotgun (WGS) entry which is preliminary data.</text>
</comment>
<feature type="transmembrane region" description="Helical" evidence="10">
    <location>
        <begin position="21"/>
        <end position="41"/>
    </location>
</feature>
<feature type="transmembrane region" description="Helical" evidence="10">
    <location>
        <begin position="373"/>
        <end position="393"/>
    </location>
</feature>
<proteinExistence type="inferred from homology"/>
<dbReference type="InterPro" id="IPR004268">
    <property type="entry name" value="MurJ"/>
</dbReference>
<evidence type="ECO:0000256" key="1">
    <source>
        <dbReference type="ARBA" id="ARBA00004651"/>
    </source>
</evidence>
<accession>A0A840U3I9</accession>
<sequence length="433" mass="49445">MLNIDIKKIFKSQILQKTLKLSIISMFSNFFGFLIPLYIAYEYKISEETDNFFLSYSIILFIGTIFSGAVRSASIPFLKEQISNKSNFSQLVYSLTYYIIKYVSLLCVLILVILYVFIQIYSNTLYWYLFLSVPIILFSVVNSFFYGVLNSIDQYNVAELSPLSRAIIIFFTIFVFSKELGMIAVIIGYNLGEMAKFLHLLFIIKVRNRINSNYKLIELSKLKTLIKQGLYQILSSTIAGATPLIDRIVASFLIIGSISMLDYGDKVFMVFHAVLNSFLVLILSKWSKDVIERQFSITKLNKAMLYIFIIGNALFGAVIVFGYDIINLLYPKIGENSKETITIILIANTAGFIFNSVTQVINRASIAIKSTKIMLKSSLIKGIINIILDIIFIQIWGVIGIAFATIGVHFTGLIVNYYLFKREYKLKYNIEKY</sequence>
<dbReference type="RefSeq" id="WP_184178071.1">
    <property type="nucleotide sequence ID" value="NZ_JACHGF010000011.1"/>
</dbReference>
<comment type="similarity">
    <text evidence="9">Belongs to the MurJ/MviN family.</text>
</comment>
<dbReference type="Pfam" id="PF03023">
    <property type="entry name" value="MurJ"/>
    <property type="match status" value="1"/>
</dbReference>
<reference evidence="11 12" key="1">
    <citation type="submission" date="2020-08" db="EMBL/GenBank/DDBJ databases">
        <title>Genomic Encyclopedia of Type Strains, Phase IV (KMG-IV): sequencing the most valuable type-strain genomes for metagenomic binning, comparative biology and taxonomic classification.</title>
        <authorList>
            <person name="Goeker M."/>
        </authorList>
    </citation>
    <scope>NUCLEOTIDE SEQUENCE [LARGE SCALE GENOMIC DNA]</scope>
    <source>
        <strain evidence="11 12">DSM 105074</strain>
    </source>
</reference>
<evidence type="ECO:0000256" key="7">
    <source>
        <dbReference type="ARBA" id="ARBA00023136"/>
    </source>
</evidence>
<evidence type="ECO:0000256" key="5">
    <source>
        <dbReference type="ARBA" id="ARBA00022984"/>
    </source>
</evidence>
<keyword evidence="6 10" id="KW-1133">Transmembrane helix</keyword>
<evidence type="ECO:0000256" key="4">
    <source>
        <dbReference type="ARBA" id="ARBA00022960"/>
    </source>
</evidence>
<feature type="transmembrane region" description="Helical" evidence="10">
    <location>
        <begin position="305"/>
        <end position="329"/>
    </location>
</feature>
<keyword evidence="2" id="KW-1003">Cell membrane</keyword>
<feature type="transmembrane region" description="Helical" evidence="10">
    <location>
        <begin position="399"/>
        <end position="420"/>
    </location>
</feature>
<dbReference type="InterPro" id="IPR050833">
    <property type="entry name" value="Poly_Biosynth_Transport"/>
</dbReference>
<evidence type="ECO:0000256" key="2">
    <source>
        <dbReference type="ARBA" id="ARBA00022475"/>
    </source>
</evidence>
<dbReference type="AlphaFoldDB" id="A0A840U3I9"/>
<evidence type="ECO:0000256" key="6">
    <source>
        <dbReference type="ARBA" id="ARBA00022989"/>
    </source>
</evidence>
<evidence type="ECO:0000256" key="10">
    <source>
        <dbReference type="SAM" id="Phobius"/>
    </source>
</evidence>
<evidence type="ECO:0000313" key="12">
    <source>
        <dbReference type="Proteomes" id="UP000557307"/>
    </source>
</evidence>
<protein>
    <submittedName>
        <fullName evidence="11">Putative peptidoglycan lipid II flippase</fullName>
    </submittedName>
</protein>
<keyword evidence="5" id="KW-0573">Peptidoglycan synthesis</keyword>
<evidence type="ECO:0000256" key="3">
    <source>
        <dbReference type="ARBA" id="ARBA00022692"/>
    </source>
</evidence>
<dbReference type="PANTHER" id="PTHR30250">
    <property type="entry name" value="PST FAMILY PREDICTED COLANIC ACID TRANSPORTER"/>
    <property type="match status" value="1"/>
</dbReference>
<evidence type="ECO:0000313" key="11">
    <source>
        <dbReference type="EMBL" id="MBB5286680.1"/>
    </source>
</evidence>
<evidence type="ECO:0000256" key="8">
    <source>
        <dbReference type="ARBA" id="ARBA00060041"/>
    </source>
</evidence>
<comment type="function">
    <text evidence="8">Involved in peptidoglycan biosynthesis. Transports lipid-linked peptidoglycan precursors from the inner to the outer leaflet of the cytoplasmic membrane.</text>
</comment>
<gene>
    <name evidence="11" type="ORF">HNQ92_004841</name>
</gene>
<dbReference type="EMBL" id="JACHGF010000011">
    <property type="protein sequence ID" value="MBB5286680.1"/>
    <property type="molecule type" value="Genomic_DNA"/>
</dbReference>
<feature type="transmembrane region" description="Helical" evidence="10">
    <location>
        <begin position="127"/>
        <end position="148"/>
    </location>
</feature>
<feature type="transmembrane region" description="Helical" evidence="10">
    <location>
        <begin position="53"/>
        <end position="78"/>
    </location>
</feature>
<dbReference type="Proteomes" id="UP000557307">
    <property type="component" value="Unassembled WGS sequence"/>
</dbReference>
<dbReference type="PANTHER" id="PTHR30250:SF11">
    <property type="entry name" value="O-ANTIGEN TRANSPORTER-RELATED"/>
    <property type="match status" value="1"/>
</dbReference>
<keyword evidence="7 10" id="KW-0472">Membrane</keyword>
<feature type="transmembrane region" description="Helical" evidence="10">
    <location>
        <begin position="267"/>
        <end position="284"/>
    </location>
</feature>
<evidence type="ECO:0000256" key="9">
    <source>
        <dbReference type="ARBA" id="ARBA00061532"/>
    </source>
</evidence>
<dbReference type="GO" id="GO:0008360">
    <property type="term" value="P:regulation of cell shape"/>
    <property type="evidence" value="ECO:0007669"/>
    <property type="project" value="UniProtKB-KW"/>
</dbReference>
<dbReference type="GO" id="GO:0005886">
    <property type="term" value="C:plasma membrane"/>
    <property type="evidence" value="ECO:0007669"/>
    <property type="project" value="UniProtKB-SubCell"/>
</dbReference>
<feature type="transmembrane region" description="Helical" evidence="10">
    <location>
        <begin position="341"/>
        <end position="361"/>
    </location>
</feature>
<name>A0A840U3I9_9BACT</name>
<feature type="transmembrane region" description="Helical" evidence="10">
    <location>
        <begin position="99"/>
        <end position="121"/>
    </location>
</feature>
<keyword evidence="4" id="KW-0133">Cell shape</keyword>
<keyword evidence="12" id="KW-1185">Reference proteome</keyword>
<comment type="subcellular location">
    <subcellularLocation>
        <location evidence="1">Cell membrane</location>
        <topology evidence="1">Multi-pass membrane protein</topology>
    </subcellularLocation>
</comment>
<keyword evidence="3 10" id="KW-0812">Transmembrane</keyword>
<dbReference type="GO" id="GO:0009252">
    <property type="term" value="P:peptidoglycan biosynthetic process"/>
    <property type="evidence" value="ECO:0007669"/>
    <property type="project" value="UniProtKB-KW"/>
</dbReference>